<evidence type="ECO:0000313" key="3">
    <source>
        <dbReference type="Proteomes" id="UP000230842"/>
    </source>
</evidence>
<dbReference type="EMBL" id="PGEZ01000002">
    <property type="protein sequence ID" value="PJJ53830.1"/>
    <property type="molecule type" value="Genomic_DNA"/>
</dbReference>
<name>A0A2M9B799_9ACTN</name>
<dbReference type="InterPro" id="IPR050266">
    <property type="entry name" value="AB_hydrolase_sf"/>
</dbReference>
<dbReference type="InterPro" id="IPR029058">
    <property type="entry name" value="AB_hydrolase_fold"/>
</dbReference>
<protein>
    <submittedName>
        <fullName evidence="2">Pimeloyl-ACP methyl ester carboxylesterase</fullName>
    </submittedName>
</protein>
<dbReference type="PANTHER" id="PTHR43798:SF33">
    <property type="entry name" value="HYDROLASE, PUTATIVE (AFU_ORTHOLOGUE AFUA_2G14860)-RELATED"/>
    <property type="match status" value="1"/>
</dbReference>
<gene>
    <name evidence="2" type="ORF">CLV56_3328</name>
</gene>
<accession>A0A2M9B799</accession>
<dbReference type="InterPro" id="IPR000073">
    <property type="entry name" value="AB_hydrolase_1"/>
</dbReference>
<dbReference type="RefSeq" id="WP_100415308.1">
    <property type="nucleotide sequence ID" value="NZ_PGEZ01000002.1"/>
</dbReference>
<dbReference type="OrthoDB" id="27092at2"/>
<feature type="domain" description="AB hydrolase-1" evidence="1">
    <location>
        <begin position="32"/>
        <end position="277"/>
    </location>
</feature>
<dbReference type="Pfam" id="PF12697">
    <property type="entry name" value="Abhydrolase_6"/>
    <property type="match status" value="1"/>
</dbReference>
<dbReference type="SUPFAM" id="SSF53474">
    <property type="entry name" value="alpha/beta-Hydrolases"/>
    <property type="match status" value="1"/>
</dbReference>
<keyword evidence="3" id="KW-1185">Reference proteome</keyword>
<dbReference type="PRINTS" id="PR00111">
    <property type="entry name" value="ABHYDROLASE"/>
</dbReference>
<dbReference type="GO" id="GO:0003824">
    <property type="term" value="F:catalytic activity"/>
    <property type="evidence" value="ECO:0007669"/>
    <property type="project" value="UniProtKB-ARBA"/>
</dbReference>
<dbReference type="AlphaFoldDB" id="A0A2M9B799"/>
<evidence type="ECO:0000259" key="1">
    <source>
        <dbReference type="Pfam" id="PF12697"/>
    </source>
</evidence>
<dbReference type="Gene3D" id="3.40.50.1820">
    <property type="entry name" value="alpha/beta hydrolase"/>
    <property type="match status" value="1"/>
</dbReference>
<reference evidence="2 3" key="1">
    <citation type="submission" date="2017-11" db="EMBL/GenBank/DDBJ databases">
        <title>Genomic Encyclopedia of Archaeal and Bacterial Type Strains, Phase II (KMG-II): From Individual Species to Whole Genera.</title>
        <authorList>
            <person name="Goeker M."/>
        </authorList>
    </citation>
    <scope>NUCLEOTIDE SEQUENCE [LARGE SCALE GENOMIC DNA]</scope>
    <source>
        <strain evidence="2 3">DSM 27763</strain>
    </source>
</reference>
<dbReference type="GO" id="GO:0016020">
    <property type="term" value="C:membrane"/>
    <property type="evidence" value="ECO:0007669"/>
    <property type="project" value="TreeGrafter"/>
</dbReference>
<proteinExistence type="predicted"/>
<evidence type="ECO:0000313" key="2">
    <source>
        <dbReference type="EMBL" id="PJJ53830.1"/>
    </source>
</evidence>
<dbReference type="Proteomes" id="UP000230842">
    <property type="component" value="Unassembled WGS sequence"/>
</dbReference>
<dbReference type="PANTHER" id="PTHR43798">
    <property type="entry name" value="MONOACYLGLYCEROL LIPASE"/>
    <property type="match status" value="1"/>
</dbReference>
<comment type="caution">
    <text evidence="2">The sequence shown here is derived from an EMBL/GenBank/DDBJ whole genome shotgun (WGS) entry which is preliminary data.</text>
</comment>
<organism evidence="2 3">
    <name type="scientific">Mumia flava</name>
    <dbReference type="NCBI Taxonomy" id="1348852"/>
    <lineage>
        <taxon>Bacteria</taxon>
        <taxon>Bacillati</taxon>
        <taxon>Actinomycetota</taxon>
        <taxon>Actinomycetes</taxon>
        <taxon>Propionibacteriales</taxon>
        <taxon>Nocardioidaceae</taxon>
        <taxon>Mumia</taxon>
    </lineage>
</organism>
<sequence>MERATDPALETRWVTVHGHRRAYRLAGDGPVLLLLHGLGCDSSTWLPVMGRLAERYTVLAPDFLGHGASDKPRADYSLGGYANGMRDLLACLDLDRATVVGHSLGGGVAMQFAYQFPKQTERLCLVAPGGLGPEVSPLIRALTLPGAGVGLGLLSVPPVRAPLRRLLRGLSRTGIPHTRDLDEVADVYAQLCDPAARAAIRAVTSHVIDWRGQRVTMHDRAYLAESVPLCLVWGACDDVIPARHATLARREAGPTRVEIFPRSGHFPHKDEPELFVEVLSSFVDQQPAVRYRKKMWRSALQAHGAVVEDEDEAEDAAPQAG</sequence>